<dbReference type="InterPro" id="IPR042070">
    <property type="entry name" value="PucR_C-HTH_sf"/>
</dbReference>
<dbReference type="InterPro" id="IPR051448">
    <property type="entry name" value="CdaR-like_regulators"/>
</dbReference>
<proteinExistence type="predicted"/>
<dbReference type="InterPro" id="IPR025736">
    <property type="entry name" value="PucR_C-HTH_dom"/>
</dbReference>
<feature type="domain" description="PucR C-terminal helix-turn-helix" evidence="1">
    <location>
        <begin position="350"/>
        <end position="407"/>
    </location>
</feature>
<dbReference type="Pfam" id="PF13556">
    <property type="entry name" value="HTH_30"/>
    <property type="match status" value="1"/>
</dbReference>
<dbReference type="PANTHER" id="PTHR33744:SF7">
    <property type="entry name" value="PUCR FAMILY TRANSCRIPTIONAL REGULATOR"/>
    <property type="match status" value="1"/>
</dbReference>
<dbReference type="Gene3D" id="1.10.10.2840">
    <property type="entry name" value="PucR C-terminal helix-turn-helix domain"/>
    <property type="match status" value="1"/>
</dbReference>
<evidence type="ECO:0000313" key="4">
    <source>
        <dbReference type="Proteomes" id="UP000199501"/>
    </source>
</evidence>
<sequence length="415" mass="45053">MTAPNANAITFGGTSLHERLTVALPALTTAVIDRLVDRLPIYNRLPAEELDGDVRTIVEQTIRGFSELLRDGRLPGPSELTEVRESAAKRAEEGLPIEAVIAAYYCGTQCCLDIMEPAAGPEDMASVFAAHRLLFDYLALVSSVVAAGYLDERRSSFGDEHDARQSLLSALLDGQPADEVADWAGIKLPACYLVLGMTVGAHPDEDRQDVDRSVAARRKLRRLRSELNRLTREPALTALSIDGGLALVPYHVPPADLSAADWTWLDALVARLSRAAGADIVAAVAPTEPKEVAAAARLAGELREVADVFDKPPGVYRLSDLLLEYQLTRPSPARDQLAALLAPAAAKPELLLTLRTFLTTGLNRRQTATRLLVHPNTVDYRLRKIATLSGLDFTRQEDLLTVRAALSAFDATARR</sequence>
<dbReference type="STRING" id="1271860.SAMN05216174_101262"/>
<dbReference type="PANTHER" id="PTHR33744">
    <property type="entry name" value="CARBOHYDRATE DIACID REGULATOR"/>
    <property type="match status" value="1"/>
</dbReference>
<dbReference type="Pfam" id="PF14361">
    <property type="entry name" value="RsbRD_N"/>
    <property type="match status" value="1"/>
</dbReference>
<accession>A0A1G6J684</accession>
<evidence type="ECO:0000313" key="3">
    <source>
        <dbReference type="EMBL" id="SDC14364.1"/>
    </source>
</evidence>
<keyword evidence="4" id="KW-1185">Reference proteome</keyword>
<reference evidence="4" key="1">
    <citation type="submission" date="2016-10" db="EMBL/GenBank/DDBJ databases">
        <authorList>
            <person name="Varghese N."/>
            <person name="Submissions S."/>
        </authorList>
    </citation>
    <scope>NUCLEOTIDE SEQUENCE [LARGE SCALE GENOMIC DNA]</scope>
    <source>
        <strain evidence="4">IBRC-M 10403</strain>
    </source>
</reference>
<dbReference type="RefSeq" id="WP_228771271.1">
    <property type="nucleotide sequence ID" value="NZ_FMZZ01000001.1"/>
</dbReference>
<feature type="domain" description="RsbT co-antagonist protein RsbRD N-terminal" evidence="2">
    <location>
        <begin position="25"/>
        <end position="164"/>
    </location>
</feature>
<dbReference type="Proteomes" id="UP000199501">
    <property type="component" value="Unassembled WGS sequence"/>
</dbReference>
<evidence type="ECO:0000259" key="1">
    <source>
        <dbReference type="Pfam" id="PF13556"/>
    </source>
</evidence>
<organism evidence="3 4">
    <name type="scientific">Actinokineospora iranica</name>
    <dbReference type="NCBI Taxonomy" id="1271860"/>
    <lineage>
        <taxon>Bacteria</taxon>
        <taxon>Bacillati</taxon>
        <taxon>Actinomycetota</taxon>
        <taxon>Actinomycetes</taxon>
        <taxon>Pseudonocardiales</taxon>
        <taxon>Pseudonocardiaceae</taxon>
        <taxon>Actinokineospora</taxon>
    </lineage>
</organism>
<dbReference type="InterPro" id="IPR025751">
    <property type="entry name" value="RsbRD_N_dom"/>
</dbReference>
<dbReference type="AlphaFoldDB" id="A0A1G6J684"/>
<name>A0A1G6J684_9PSEU</name>
<gene>
    <name evidence="3" type="ORF">SAMN05216174_101262</name>
</gene>
<evidence type="ECO:0000259" key="2">
    <source>
        <dbReference type="Pfam" id="PF14361"/>
    </source>
</evidence>
<dbReference type="EMBL" id="FMZZ01000001">
    <property type="protein sequence ID" value="SDC14364.1"/>
    <property type="molecule type" value="Genomic_DNA"/>
</dbReference>
<protein>
    <submittedName>
        <fullName evidence="3">PucR C-terminal helix-turn-helix domain-containing protein</fullName>
    </submittedName>
</protein>